<dbReference type="InterPro" id="IPR003749">
    <property type="entry name" value="ThiS/MoaD-like"/>
</dbReference>
<sequence>MSLTVILNGQSRSFETLDTPTTLDQVVGVLGLKADRVAVERNGEITPRSTWSASPVADGDKLEIVHFVGGGSGRV</sequence>
<dbReference type="Gene3D" id="3.10.20.30">
    <property type="match status" value="1"/>
</dbReference>
<dbReference type="PANTHER" id="PTHR34472:SF1">
    <property type="entry name" value="SULFUR CARRIER PROTEIN THIS"/>
    <property type="match status" value="1"/>
</dbReference>
<dbReference type="PANTHER" id="PTHR34472">
    <property type="entry name" value="SULFUR CARRIER PROTEIN THIS"/>
    <property type="match status" value="1"/>
</dbReference>
<gene>
    <name evidence="1" type="ORF">SAMN05421770_103515</name>
</gene>
<reference evidence="1 2" key="1">
    <citation type="submission" date="2017-06" db="EMBL/GenBank/DDBJ databases">
        <authorList>
            <person name="Kim H.J."/>
            <person name="Triplett B.A."/>
        </authorList>
    </citation>
    <scope>NUCLEOTIDE SEQUENCE [LARGE SCALE GENOMIC DNA]</scope>
    <source>
        <strain evidence="1 2">DSM 18704</strain>
    </source>
</reference>
<dbReference type="OrthoDB" id="9798559at2"/>
<dbReference type="EMBL" id="FZOU01000003">
    <property type="protein sequence ID" value="SNT02785.1"/>
    <property type="molecule type" value="Genomic_DNA"/>
</dbReference>
<dbReference type="Pfam" id="PF02597">
    <property type="entry name" value="ThiS"/>
    <property type="match status" value="1"/>
</dbReference>
<dbReference type="InterPro" id="IPR012675">
    <property type="entry name" value="Beta-grasp_dom_sf"/>
</dbReference>
<keyword evidence="2" id="KW-1185">Reference proteome</keyword>
<dbReference type="AlphaFoldDB" id="A0A239JAE7"/>
<evidence type="ECO:0000313" key="1">
    <source>
        <dbReference type="EMBL" id="SNT02785.1"/>
    </source>
</evidence>
<dbReference type="NCBIfam" id="TIGR01683">
    <property type="entry name" value="thiS"/>
    <property type="match status" value="1"/>
</dbReference>
<dbReference type="InterPro" id="IPR010035">
    <property type="entry name" value="Thi_S"/>
</dbReference>
<evidence type="ECO:0000313" key="2">
    <source>
        <dbReference type="Proteomes" id="UP000198356"/>
    </source>
</evidence>
<dbReference type="InterPro" id="IPR016155">
    <property type="entry name" value="Mopterin_synth/thiamin_S_b"/>
</dbReference>
<name>A0A239JAE7_9BACT</name>
<dbReference type="CDD" id="cd00565">
    <property type="entry name" value="Ubl_ThiS"/>
    <property type="match status" value="1"/>
</dbReference>
<protein>
    <submittedName>
        <fullName evidence="1">Sulfur carrier protein</fullName>
    </submittedName>
</protein>
<organism evidence="1 2">
    <name type="scientific">Granulicella rosea</name>
    <dbReference type="NCBI Taxonomy" id="474952"/>
    <lineage>
        <taxon>Bacteria</taxon>
        <taxon>Pseudomonadati</taxon>
        <taxon>Acidobacteriota</taxon>
        <taxon>Terriglobia</taxon>
        <taxon>Terriglobales</taxon>
        <taxon>Acidobacteriaceae</taxon>
        <taxon>Granulicella</taxon>
    </lineage>
</organism>
<dbReference type="Proteomes" id="UP000198356">
    <property type="component" value="Unassembled WGS sequence"/>
</dbReference>
<accession>A0A239JAE7</accession>
<dbReference type="SUPFAM" id="SSF54285">
    <property type="entry name" value="MoaD/ThiS"/>
    <property type="match status" value="1"/>
</dbReference>
<dbReference type="RefSeq" id="WP_089408595.1">
    <property type="nucleotide sequence ID" value="NZ_FZOU01000003.1"/>
</dbReference>
<proteinExistence type="predicted"/>